<name>A0A124FX99_9BACT</name>
<gene>
    <name evidence="1" type="ORF">XD93_0359</name>
</gene>
<comment type="caution">
    <text evidence="1">The sequence shown here is derived from an EMBL/GenBank/DDBJ whole genome shotgun (WGS) entry which is preliminary data.</text>
</comment>
<dbReference type="AlphaFoldDB" id="A0A124FX99"/>
<sequence>METNKKQIRERNIALKFLKLYNEKNSLTIKYIKAGDPNKKEPDIICSEEYSIEITSIYDNQSQAKNYWEDIKGITNPYKKRNLKLKPEEQLVDAIRSKLEKLKCGLYVGVDPTKIFLLCYSESPLFDDHGAKRIMSEYKPLRQDHFFTNYFFEIWLMWWQGGDIYGISKLE</sequence>
<organism evidence="1 2">
    <name type="scientific">candidate division WS6 bacterium 34_10</name>
    <dbReference type="NCBI Taxonomy" id="1641389"/>
    <lineage>
        <taxon>Bacteria</taxon>
        <taxon>Candidatus Dojkabacteria</taxon>
    </lineage>
</organism>
<evidence type="ECO:0000313" key="1">
    <source>
        <dbReference type="EMBL" id="KUK77380.1"/>
    </source>
</evidence>
<dbReference type="EMBL" id="LGGO01000038">
    <property type="protein sequence ID" value="KUK77380.1"/>
    <property type="molecule type" value="Genomic_DNA"/>
</dbReference>
<dbReference type="Proteomes" id="UP000053904">
    <property type="component" value="Unassembled WGS sequence"/>
</dbReference>
<protein>
    <submittedName>
        <fullName evidence="1">Uncharacterized protein</fullName>
    </submittedName>
</protein>
<accession>A0A124FX99</accession>
<reference evidence="2" key="1">
    <citation type="journal article" date="2015" name="MBio">
        <title>Genome-Resolved Metagenomic Analysis Reveals Roles for Candidate Phyla and Other Microbial Community Members in Biogeochemical Transformations in Oil Reservoirs.</title>
        <authorList>
            <person name="Hu P."/>
            <person name="Tom L."/>
            <person name="Singh A."/>
            <person name="Thomas B.C."/>
            <person name="Baker B.J."/>
            <person name="Piceno Y.M."/>
            <person name="Andersen G.L."/>
            <person name="Banfield J.F."/>
        </authorList>
    </citation>
    <scope>NUCLEOTIDE SEQUENCE [LARGE SCALE GENOMIC DNA]</scope>
</reference>
<proteinExistence type="predicted"/>
<evidence type="ECO:0000313" key="2">
    <source>
        <dbReference type="Proteomes" id="UP000053904"/>
    </source>
</evidence>